<evidence type="ECO:0000313" key="2">
    <source>
        <dbReference type="EMBL" id="TDT63419.1"/>
    </source>
</evidence>
<name>A0A4R7KTR7_9CLOT</name>
<dbReference type="AlphaFoldDB" id="A0A4R7KTR7"/>
<evidence type="ECO:0000313" key="3">
    <source>
        <dbReference type="Proteomes" id="UP000295325"/>
    </source>
</evidence>
<reference evidence="2 3" key="1">
    <citation type="submission" date="2019-03" db="EMBL/GenBank/DDBJ databases">
        <title>Genomic Encyclopedia of Type Strains, Phase IV (KMG-IV): sequencing the most valuable type-strain genomes for metagenomic binning, comparative biology and taxonomic classification.</title>
        <authorList>
            <person name="Goeker M."/>
        </authorList>
    </citation>
    <scope>NUCLEOTIDE SEQUENCE [LARGE SCALE GENOMIC DNA]</scope>
    <source>
        <strain evidence="2 3">DSM 24455</strain>
    </source>
</reference>
<dbReference type="EMBL" id="SOAZ01000002">
    <property type="protein sequence ID" value="TDT63419.1"/>
    <property type="molecule type" value="Genomic_DNA"/>
</dbReference>
<comment type="caution">
    <text evidence="2">The sequence shown here is derived from an EMBL/GenBank/DDBJ whole genome shotgun (WGS) entry which is preliminary data.</text>
</comment>
<accession>A0A4R7KTR7</accession>
<dbReference type="OrthoDB" id="2365850at2"/>
<evidence type="ECO:0000256" key="1">
    <source>
        <dbReference type="SAM" id="Coils"/>
    </source>
</evidence>
<organism evidence="2 3">
    <name type="scientific">Fonticella tunisiensis</name>
    <dbReference type="NCBI Taxonomy" id="1096341"/>
    <lineage>
        <taxon>Bacteria</taxon>
        <taxon>Bacillati</taxon>
        <taxon>Bacillota</taxon>
        <taxon>Clostridia</taxon>
        <taxon>Eubacteriales</taxon>
        <taxon>Clostridiaceae</taxon>
        <taxon>Fonticella</taxon>
    </lineage>
</organism>
<dbReference type="RefSeq" id="WP_133627067.1">
    <property type="nucleotide sequence ID" value="NZ_SOAZ01000002.1"/>
</dbReference>
<feature type="coiled-coil region" evidence="1">
    <location>
        <begin position="36"/>
        <end position="94"/>
    </location>
</feature>
<protein>
    <submittedName>
        <fullName evidence="2">Minor structural protein GP20</fullName>
    </submittedName>
</protein>
<dbReference type="Pfam" id="PF06810">
    <property type="entry name" value="Phage_scaffold"/>
    <property type="match status" value="1"/>
</dbReference>
<keyword evidence="1" id="KW-0175">Coiled coil</keyword>
<sequence>MEWLIKLLEKHGASAELIAAIKEDTKNQNYIPKERFDEVNNSLKELKGQLAERDKQLKELGEKVKDNEELTKQIQALQEANKKAAADYEAKIRNITLDNAIKQKLTEGKAKYTDLLMSKFDREKLKIKDDGSIEGLEEQFNAIKESYKDLFEQPISGKTPINSGGSPQGEELIRTQIANAINGKF</sequence>
<dbReference type="InterPro" id="IPR009636">
    <property type="entry name" value="SCAF"/>
</dbReference>
<keyword evidence="3" id="KW-1185">Reference proteome</keyword>
<dbReference type="Proteomes" id="UP000295325">
    <property type="component" value="Unassembled WGS sequence"/>
</dbReference>
<gene>
    <name evidence="2" type="ORF">EDD71_102181</name>
</gene>
<proteinExistence type="predicted"/>